<organism evidence="1 2">
    <name type="scientific">Olpidium bornovanus</name>
    <dbReference type="NCBI Taxonomy" id="278681"/>
    <lineage>
        <taxon>Eukaryota</taxon>
        <taxon>Fungi</taxon>
        <taxon>Fungi incertae sedis</taxon>
        <taxon>Olpidiomycota</taxon>
        <taxon>Olpidiomycotina</taxon>
        <taxon>Olpidiomycetes</taxon>
        <taxon>Olpidiales</taxon>
        <taxon>Olpidiaceae</taxon>
        <taxon>Olpidium</taxon>
    </lineage>
</organism>
<protein>
    <submittedName>
        <fullName evidence="1">Uncharacterized protein</fullName>
    </submittedName>
</protein>
<gene>
    <name evidence="1" type="ORF">BJ554DRAFT_7454</name>
</gene>
<proteinExistence type="predicted"/>
<dbReference type="AlphaFoldDB" id="A0A8H8DJV0"/>
<dbReference type="Proteomes" id="UP000673691">
    <property type="component" value="Unassembled WGS sequence"/>
</dbReference>
<accession>A0A8H8DJV0</accession>
<sequence length="64" mass="7256">MNRTKQQNRSTFLVTTRLPAYVSSCFRLRLAENDSGEVILVFRCECGFEEEPFRGNGPQGAAEK</sequence>
<comment type="caution">
    <text evidence="1">The sequence shown here is derived from an EMBL/GenBank/DDBJ whole genome shotgun (WGS) entry which is preliminary data.</text>
</comment>
<reference evidence="1 2" key="1">
    <citation type="journal article" name="Sci. Rep.">
        <title>Genome-scale phylogenetic analyses confirm Olpidium as the closest living zoosporic fungus to the non-flagellated, terrestrial fungi.</title>
        <authorList>
            <person name="Chang Y."/>
            <person name="Rochon D."/>
            <person name="Sekimoto S."/>
            <person name="Wang Y."/>
            <person name="Chovatia M."/>
            <person name="Sandor L."/>
            <person name="Salamov A."/>
            <person name="Grigoriev I.V."/>
            <person name="Stajich J.E."/>
            <person name="Spatafora J.W."/>
        </authorList>
    </citation>
    <scope>NUCLEOTIDE SEQUENCE [LARGE SCALE GENOMIC DNA]</scope>
    <source>
        <strain evidence="1">S191</strain>
    </source>
</reference>
<dbReference type="EMBL" id="JAEFCI010005146">
    <property type="protein sequence ID" value="KAG5460492.1"/>
    <property type="molecule type" value="Genomic_DNA"/>
</dbReference>
<keyword evidence="2" id="KW-1185">Reference proteome</keyword>
<evidence type="ECO:0000313" key="2">
    <source>
        <dbReference type="Proteomes" id="UP000673691"/>
    </source>
</evidence>
<name>A0A8H8DJV0_9FUNG</name>
<evidence type="ECO:0000313" key="1">
    <source>
        <dbReference type="EMBL" id="KAG5460492.1"/>
    </source>
</evidence>